<feature type="domain" description="IcmF-related" evidence="3">
    <location>
        <begin position="138"/>
        <end position="433"/>
    </location>
</feature>
<dbReference type="AlphaFoldDB" id="A0A4D6XFX6"/>
<dbReference type="InterPro" id="IPR009612">
    <property type="entry name" value="IcmF-rel"/>
</dbReference>
<evidence type="ECO:0000259" key="2">
    <source>
        <dbReference type="Pfam" id="PF06744"/>
    </source>
</evidence>
<evidence type="ECO:0000256" key="1">
    <source>
        <dbReference type="SAM" id="Phobius"/>
    </source>
</evidence>
<accession>A0A4D6XFX6</accession>
<evidence type="ECO:0000313" key="5">
    <source>
        <dbReference type="EMBL" id="QCI11685.1"/>
    </source>
</evidence>
<sequence>MVLRLCGLYWSSVAQHGIVENAFLRESAQPYAVPRPFREGKRNERPQSYFVKQLFRDVILPEAGLASDNIKISYSKRRGFWLGCGCGLLAFVVAGSAFQHFFLINRDKANAVLVKSQAFKTAVVEQRVDPTGRNLLGPLQQVGDAVSLFGDYRSAWPVLSDAGLYQGRSIGPLVDEAYLALLSRRFLPALASGLVDAINAAPEGSEQQMAALRVYRMIEDRHNRKPEWVEQWMARQWQSALPGEGQVQQALMRHLQYALAYADADLGGERLRVDDAQQALRKVPLQQRLYANLKHEAQKDLRTGLDLRQQVGPAFDVIYQPSENPRLPALLTAKGFTAVFEPQSQRLMDMAMIDQWALGERQTLDYSPADRAVLTEQIRNLYSADYIDSWRQSLNQLTVTGFHDLDHGVSVLAQLTGPAAPLRRLLETVRDNTVFDNLPAPGEEQDGLDAVADSPSALGRHSHGLEIGRAFTELNEMLETTGDRRSYYEETLAAIKAVHDYARAVQDSPERGNAALDVVLGRFSMKGADPIAVLQRVAAGLPDPLRQQVAAIAEQTAQVLVVEALYELERRWHADVYSFFEQRLAGRYPFVSGAPDAALDDFEAFFGPKGRLQAFQERYLDVFLKENLSALYAENRGGYLIRTDVMEQLEAAARIRETFFDNRGNLGVQFSIEPLGLGANQRASLLDLEGQMIAYPQGPRMVAGVIWPNPRQARSNLTLLRDDGHSSSLEYRGPWSMFRLLSRGMLNGRNATSVDLTFKTALGVARYKLSSEKAFNPITQQPFKGFTLPRTLLEADGPKVGMGLTN</sequence>
<protein>
    <submittedName>
        <fullName evidence="5">Type VI secretion system membrane subunit TssM</fullName>
    </submittedName>
</protein>
<dbReference type="InterPro" id="IPR053156">
    <property type="entry name" value="T6SS_TssM-like"/>
</dbReference>
<feature type="domain" description="Type VI secretion system component TssM1 N-terminal" evidence="4">
    <location>
        <begin position="4"/>
        <end position="83"/>
    </location>
</feature>
<gene>
    <name evidence="5" type="primary">tssM</name>
    <name evidence="5" type="ORF">E6B08_09985</name>
</gene>
<name>A0A4D6XFX6_PSEPU</name>
<dbReference type="NCBIfam" id="TIGR03348">
    <property type="entry name" value="VI_IcmF"/>
    <property type="match status" value="1"/>
</dbReference>
<keyword evidence="1" id="KW-0812">Transmembrane</keyword>
<evidence type="ECO:0000259" key="4">
    <source>
        <dbReference type="Pfam" id="PF14331"/>
    </source>
</evidence>
<dbReference type="Pfam" id="PF14331">
    <property type="entry name" value="IcmF-related_N"/>
    <property type="match status" value="1"/>
</dbReference>
<proteinExistence type="predicted"/>
<feature type="transmembrane region" description="Helical" evidence="1">
    <location>
        <begin position="80"/>
        <end position="102"/>
    </location>
</feature>
<dbReference type="EMBL" id="CP039371">
    <property type="protein sequence ID" value="QCI11685.1"/>
    <property type="molecule type" value="Genomic_DNA"/>
</dbReference>
<dbReference type="Proteomes" id="UP000298551">
    <property type="component" value="Chromosome"/>
</dbReference>
<dbReference type="InterPro" id="IPR010623">
    <property type="entry name" value="IcmF_C"/>
</dbReference>
<organism evidence="5 6">
    <name type="scientific">Pseudomonas putida</name>
    <name type="common">Arthrobacter siderocapsulatus</name>
    <dbReference type="NCBI Taxonomy" id="303"/>
    <lineage>
        <taxon>Bacteria</taxon>
        <taxon>Pseudomonadati</taxon>
        <taxon>Pseudomonadota</taxon>
        <taxon>Gammaproteobacteria</taxon>
        <taxon>Pseudomonadales</taxon>
        <taxon>Pseudomonadaceae</taxon>
        <taxon>Pseudomonas</taxon>
    </lineage>
</organism>
<reference evidence="6" key="1">
    <citation type="submission" date="2019-04" db="EMBL/GenBank/DDBJ databases">
        <title>Genome sequence of Pseudomonas putida 1290, an auxin catabolizing strain.</title>
        <authorList>
            <person name="Laird T.S."/>
            <person name="Leveau J.H.J."/>
        </authorList>
    </citation>
    <scope>NUCLEOTIDE SEQUENCE [LARGE SCALE GENOMIC DNA]</scope>
    <source>
        <strain evidence="6">1290</strain>
    </source>
</reference>
<keyword evidence="1" id="KW-1133">Transmembrane helix</keyword>
<dbReference type="Pfam" id="PF06744">
    <property type="entry name" value="IcmF_C"/>
    <property type="match status" value="1"/>
</dbReference>
<dbReference type="PANTHER" id="PTHR36153">
    <property type="entry name" value="INNER MEMBRANE PROTEIN-RELATED"/>
    <property type="match status" value="1"/>
</dbReference>
<evidence type="ECO:0000259" key="3">
    <source>
        <dbReference type="Pfam" id="PF06761"/>
    </source>
</evidence>
<dbReference type="PANTHER" id="PTHR36153:SF5">
    <property type="entry name" value="EXPORTED PROTEIN"/>
    <property type="match status" value="1"/>
</dbReference>
<feature type="domain" description="Type VI secretion system IcmF C-terminal" evidence="2">
    <location>
        <begin position="670"/>
        <end position="772"/>
    </location>
</feature>
<dbReference type="Pfam" id="PF06761">
    <property type="entry name" value="IcmF-related"/>
    <property type="match status" value="1"/>
</dbReference>
<dbReference type="InterPro" id="IPR017731">
    <property type="entry name" value="TssM1-like"/>
</dbReference>
<dbReference type="InterPro" id="IPR025743">
    <property type="entry name" value="TssM1_N"/>
</dbReference>
<keyword evidence="1" id="KW-0472">Membrane</keyword>
<dbReference type="OrthoDB" id="9758229at2"/>
<evidence type="ECO:0000313" key="6">
    <source>
        <dbReference type="Proteomes" id="UP000298551"/>
    </source>
</evidence>